<name>A0A7Y0LA12_9GAMM</name>
<proteinExistence type="predicted"/>
<keyword evidence="1" id="KW-0472">Membrane</keyword>
<organism evidence="2 3">
    <name type="scientific">Thalassotalea algicola</name>
    <dbReference type="NCBI Taxonomy" id="2716224"/>
    <lineage>
        <taxon>Bacteria</taxon>
        <taxon>Pseudomonadati</taxon>
        <taxon>Pseudomonadota</taxon>
        <taxon>Gammaproteobacteria</taxon>
        <taxon>Alteromonadales</taxon>
        <taxon>Colwelliaceae</taxon>
        <taxon>Thalassotalea</taxon>
    </lineage>
</organism>
<keyword evidence="1" id="KW-0812">Transmembrane</keyword>
<sequence length="59" mass="6757">MENEFATLGLTGFCFGVFCAYWAKETSRDILMWFLLGMFLTPFAGLFILSKLFSKKEST</sequence>
<evidence type="ECO:0000313" key="2">
    <source>
        <dbReference type="EMBL" id="NMP30596.1"/>
    </source>
</evidence>
<feature type="transmembrane region" description="Helical" evidence="1">
    <location>
        <begin position="30"/>
        <end position="49"/>
    </location>
</feature>
<gene>
    <name evidence="2" type="ORF">HII17_03390</name>
</gene>
<dbReference type="AlphaFoldDB" id="A0A7Y0LA12"/>
<keyword evidence="1" id="KW-1133">Transmembrane helix</keyword>
<protein>
    <submittedName>
        <fullName evidence="2">Uncharacterized protein</fullName>
    </submittedName>
</protein>
<evidence type="ECO:0000256" key="1">
    <source>
        <dbReference type="SAM" id="Phobius"/>
    </source>
</evidence>
<dbReference type="RefSeq" id="WP_169073887.1">
    <property type="nucleotide sequence ID" value="NZ_JABBXH010000001.1"/>
</dbReference>
<comment type="caution">
    <text evidence="2">The sequence shown here is derived from an EMBL/GenBank/DDBJ whole genome shotgun (WGS) entry which is preliminary data.</text>
</comment>
<feature type="transmembrane region" description="Helical" evidence="1">
    <location>
        <begin position="6"/>
        <end position="23"/>
    </location>
</feature>
<reference evidence="2 3" key="1">
    <citation type="submission" date="2020-04" db="EMBL/GenBank/DDBJ databases">
        <title>Thalassotalea sp. M1531, isolated from the surface of marine red alga.</title>
        <authorList>
            <person name="Pang L."/>
            <person name="Lu D.-C."/>
        </authorList>
    </citation>
    <scope>NUCLEOTIDE SEQUENCE [LARGE SCALE GENOMIC DNA]</scope>
    <source>
        <strain evidence="2 3">M1531</strain>
    </source>
</reference>
<keyword evidence="3" id="KW-1185">Reference proteome</keyword>
<accession>A0A7Y0LA12</accession>
<evidence type="ECO:0000313" key="3">
    <source>
        <dbReference type="Proteomes" id="UP000568664"/>
    </source>
</evidence>
<dbReference type="EMBL" id="JABBXH010000001">
    <property type="protein sequence ID" value="NMP30596.1"/>
    <property type="molecule type" value="Genomic_DNA"/>
</dbReference>
<dbReference type="Proteomes" id="UP000568664">
    <property type="component" value="Unassembled WGS sequence"/>
</dbReference>